<sequence length="79" mass="9224">MFLYGGNVIYFSIICTFHCCFLASNPFVWKLVHWLKWLGVPSTYSYIVQVFSFQCVLCSFSPFCVQCCLSCSYECKPCW</sequence>
<keyword evidence="1" id="KW-0472">Membrane</keyword>
<dbReference type="Proteomes" id="UP001181693">
    <property type="component" value="Unassembled WGS sequence"/>
</dbReference>
<evidence type="ECO:0000313" key="3">
    <source>
        <dbReference type="Proteomes" id="UP001181693"/>
    </source>
</evidence>
<dbReference type="EMBL" id="DYDO01000002">
    <property type="protein sequence ID" value="DBA30993.1"/>
    <property type="molecule type" value="Genomic_DNA"/>
</dbReference>
<keyword evidence="1" id="KW-1133">Transmembrane helix</keyword>
<evidence type="ECO:0000313" key="2">
    <source>
        <dbReference type="EMBL" id="DBA30993.1"/>
    </source>
</evidence>
<comment type="caution">
    <text evidence="2">The sequence shown here is derived from an EMBL/GenBank/DDBJ whole genome shotgun (WGS) entry which is preliminary data.</text>
</comment>
<name>A0AAV3AZ29_PYXAD</name>
<protein>
    <submittedName>
        <fullName evidence="2">Uncharacterized protein</fullName>
    </submittedName>
</protein>
<keyword evidence="3" id="KW-1185">Reference proteome</keyword>
<gene>
    <name evidence="2" type="ORF">GDO54_006911</name>
</gene>
<organism evidence="2 3">
    <name type="scientific">Pyxicephalus adspersus</name>
    <name type="common">African bullfrog</name>
    <dbReference type="NCBI Taxonomy" id="30357"/>
    <lineage>
        <taxon>Eukaryota</taxon>
        <taxon>Metazoa</taxon>
        <taxon>Chordata</taxon>
        <taxon>Craniata</taxon>
        <taxon>Vertebrata</taxon>
        <taxon>Euteleostomi</taxon>
        <taxon>Amphibia</taxon>
        <taxon>Batrachia</taxon>
        <taxon>Anura</taxon>
        <taxon>Neobatrachia</taxon>
        <taxon>Ranoidea</taxon>
        <taxon>Pyxicephalidae</taxon>
        <taxon>Pyxicephalinae</taxon>
        <taxon>Pyxicephalus</taxon>
    </lineage>
</organism>
<reference evidence="2" key="1">
    <citation type="thesis" date="2020" institute="ProQuest LLC" country="789 East Eisenhower Parkway, Ann Arbor, MI, USA">
        <title>Comparative Genomics and Chromosome Evolution.</title>
        <authorList>
            <person name="Mudd A.B."/>
        </authorList>
    </citation>
    <scope>NUCLEOTIDE SEQUENCE</scope>
    <source>
        <strain evidence="2">1538</strain>
        <tissue evidence="2">Blood</tissue>
    </source>
</reference>
<evidence type="ECO:0000256" key="1">
    <source>
        <dbReference type="SAM" id="Phobius"/>
    </source>
</evidence>
<feature type="transmembrane region" description="Helical" evidence="1">
    <location>
        <begin position="6"/>
        <end position="32"/>
    </location>
</feature>
<dbReference type="AlphaFoldDB" id="A0AAV3AZ29"/>
<proteinExistence type="predicted"/>
<keyword evidence="1" id="KW-0812">Transmembrane</keyword>
<accession>A0AAV3AZ29</accession>